<proteinExistence type="predicted"/>
<evidence type="ECO:0000313" key="2">
    <source>
        <dbReference type="EMBL" id="RYP09784.1"/>
    </source>
</evidence>
<feature type="compositionally biased region" description="Low complexity" evidence="1">
    <location>
        <begin position="256"/>
        <end position="271"/>
    </location>
</feature>
<sequence>MCGACAGQAPSTTTTAGGMTGGRRGHDYGEPPPSPYYQAHVRPRRPLAAQLLLDGWPYAVLVAVLAVGIYWASGIPPPSPPPDAMAPEQSSSLPPPPPQQTQTQTQTQQKQTWQQKVVERTHTRQLGAPLGLNLTRDAEPFWQGYREVLLAHTDEEYYGAFGFDEVDADTVLMAEMWSKVEKTREKGDGGVDEKKYERMARDVHVRGAALRNASAEFAHFLGNRTLVVQEFLRRGVAAGSGFPESELEKLGPLLNSTDSSGSSSSSDTAAGGPPRLPTPSLNELANYDDRSAEALARTAEGLMAELVRQHQALFRPIEHGVERICRLTLPAARAAEARVIGALVAASGGQGAEPWKERQRERHKKKHGHGGSAIKKLEHDVCELDRKHAAMRKALGWLPSRFATLRGRHLEKVRVRDARGRARETVELLFWVQSAAELLNAWSTVLMDVEEGVLIGLRKKGIAEEKARRAAEDAEAGGDAVAVVDCDRSWNRWKLENCGGTSCYDKDTALTRLKHVFFQKKQLADEARDERERLGWDVKLWKGIYEKACCENGTLAKTLKYGKRTPEFQVELEDDE</sequence>
<dbReference type="Proteomes" id="UP000293360">
    <property type="component" value="Unassembled WGS sequence"/>
</dbReference>
<feature type="compositionally biased region" description="Low complexity" evidence="1">
    <location>
        <begin position="100"/>
        <end position="112"/>
    </location>
</feature>
<dbReference type="AlphaFoldDB" id="A0A4Q4TTG3"/>
<evidence type="ECO:0000313" key="3">
    <source>
        <dbReference type="Proteomes" id="UP000293360"/>
    </source>
</evidence>
<dbReference type="OrthoDB" id="4732989at2759"/>
<organism evidence="2 3">
    <name type="scientific">Monosporascus ibericus</name>
    <dbReference type="NCBI Taxonomy" id="155417"/>
    <lineage>
        <taxon>Eukaryota</taxon>
        <taxon>Fungi</taxon>
        <taxon>Dikarya</taxon>
        <taxon>Ascomycota</taxon>
        <taxon>Pezizomycotina</taxon>
        <taxon>Sordariomycetes</taxon>
        <taxon>Xylariomycetidae</taxon>
        <taxon>Xylariales</taxon>
        <taxon>Xylariales incertae sedis</taxon>
        <taxon>Monosporascus</taxon>
    </lineage>
</organism>
<protein>
    <submittedName>
        <fullName evidence="2">Uncharacterized protein</fullName>
    </submittedName>
</protein>
<feature type="region of interest" description="Disordered" evidence="1">
    <location>
        <begin position="350"/>
        <end position="372"/>
    </location>
</feature>
<comment type="caution">
    <text evidence="2">The sequence shown here is derived from an EMBL/GenBank/DDBJ whole genome shotgun (WGS) entry which is preliminary data.</text>
</comment>
<accession>A0A4Q4TTG3</accession>
<keyword evidence="3" id="KW-1185">Reference proteome</keyword>
<feature type="region of interest" description="Disordered" evidence="1">
    <location>
        <begin position="1"/>
        <end position="39"/>
    </location>
</feature>
<feature type="region of interest" description="Disordered" evidence="1">
    <location>
        <begin position="247"/>
        <end position="283"/>
    </location>
</feature>
<reference evidence="2 3" key="1">
    <citation type="submission" date="2018-06" db="EMBL/GenBank/DDBJ databases">
        <title>Complete Genomes of Monosporascus.</title>
        <authorList>
            <person name="Robinson A.J."/>
            <person name="Natvig D.O."/>
        </authorList>
    </citation>
    <scope>NUCLEOTIDE SEQUENCE [LARGE SCALE GENOMIC DNA]</scope>
    <source>
        <strain evidence="2 3">CBS 110550</strain>
    </source>
</reference>
<name>A0A4Q4TTG3_9PEZI</name>
<feature type="region of interest" description="Disordered" evidence="1">
    <location>
        <begin position="80"/>
        <end position="112"/>
    </location>
</feature>
<gene>
    <name evidence="2" type="ORF">DL764_001038</name>
</gene>
<dbReference type="EMBL" id="QJNU01000029">
    <property type="protein sequence ID" value="RYP09784.1"/>
    <property type="molecule type" value="Genomic_DNA"/>
</dbReference>
<evidence type="ECO:0000256" key="1">
    <source>
        <dbReference type="SAM" id="MobiDB-lite"/>
    </source>
</evidence>